<sequence length="311" mass="34962">MSCTVGHAPCFLLLSSCTGAMFVDICSYAHSHTNTLKHKLALSISLSLSFITHTLTLTLRHTLARALAHTLTRALLCVFTPRAFIMASKSSGLPSKEQALRGRDTSMAVAGKHAATGRPTVEPFPDGMEMIMFGMGCFWGAERRFWKIPGVFSTQVGYAGGFTPNPTYQEVCSGLTGHTEVVRVVYPSKDVSLETLFKVFWESHDPTQGMAQGNDKGTQYRSSIYTYTPDQQKLALKSKEAYQKALKQKGLGEITTEIRENVVFYYAEDYHQQYLHKVLSLNWSEQSHSTPLPSHEKRERKRERVRRNKTR</sequence>
<reference evidence="13" key="1">
    <citation type="submission" date="2013-03" db="EMBL/GenBank/DDBJ databases">
        <authorList>
            <person name="Jeffery W."/>
            <person name="Warren W."/>
            <person name="Wilson R.K."/>
        </authorList>
    </citation>
    <scope>NUCLEOTIDE SEQUENCE</scope>
    <source>
        <strain evidence="13">female</strain>
    </source>
</reference>
<evidence type="ECO:0000256" key="5">
    <source>
        <dbReference type="ARBA" id="ARBA00030273"/>
    </source>
</evidence>
<dbReference type="GO" id="GO:0005737">
    <property type="term" value="C:cytoplasm"/>
    <property type="evidence" value="ECO:0007669"/>
    <property type="project" value="TreeGrafter"/>
</dbReference>
<dbReference type="PANTHER" id="PTHR42799:SF22">
    <property type="entry name" value="PEPTIDE-METHIONINE (S)-S-OXIDE REDUCTASE"/>
    <property type="match status" value="1"/>
</dbReference>
<organism evidence="12 13">
    <name type="scientific">Astyanax mexicanus</name>
    <name type="common">Blind cave fish</name>
    <name type="synonym">Astyanax fasciatus mexicanus</name>
    <dbReference type="NCBI Taxonomy" id="7994"/>
    <lineage>
        <taxon>Eukaryota</taxon>
        <taxon>Metazoa</taxon>
        <taxon>Chordata</taxon>
        <taxon>Craniata</taxon>
        <taxon>Vertebrata</taxon>
        <taxon>Euteleostomi</taxon>
        <taxon>Actinopterygii</taxon>
        <taxon>Neopterygii</taxon>
        <taxon>Teleostei</taxon>
        <taxon>Ostariophysi</taxon>
        <taxon>Characiformes</taxon>
        <taxon>Characoidei</taxon>
        <taxon>Acestrorhamphidae</taxon>
        <taxon>Acestrorhamphinae</taxon>
        <taxon>Astyanax</taxon>
    </lineage>
</organism>
<dbReference type="EC" id="1.8.4.11" evidence="2"/>
<evidence type="ECO:0000259" key="11">
    <source>
        <dbReference type="Pfam" id="PF01625"/>
    </source>
</evidence>
<evidence type="ECO:0000256" key="1">
    <source>
        <dbReference type="ARBA" id="ARBA00005591"/>
    </source>
</evidence>
<dbReference type="STRING" id="7994.ENSAMXP00000029403"/>
<dbReference type="FunCoup" id="A0A3B1IHE8">
    <property type="interactions" value="335"/>
</dbReference>
<accession>A0A3B1IHE8</accession>
<dbReference type="FunFam" id="3.30.1060.10:FF:000001">
    <property type="entry name" value="Peptide methionine sulfoxide reductase MsrA"/>
    <property type="match status" value="1"/>
</dbReference>
<dbReference type="GO" id="GO:0008113">
    <property type="term" value="F:peptide-methionine (S)-S-oxide reductase activity"/>
    <property type="evidence" value="ECO:0007669"/>
    <property type="project" value="UniProtKB-EC"/>
</dbReference>
<dbReference type="InterPro" id="IPR002569">
    <property type="entry name" value="Met_Sox_Rdtase_MsrA_dom"/>
</dbReference>
<comment type="catalytic activity">
    <reaction evidence="7">
        <text>L-methionyl-[protein] + [thioredoxin]-disulfide + H2O = L-methionyl-(S)-S-oxide-[protein] + [thioredoxin]-dithiol</text>
        <dbReference type="Rhea" id="RHEA:14217"/>
        <dbReference type="Rhea" id="RHEA-COMP:10698"/>
        <dbReference type="Rhea" id="RHEA-COMP:10700"/>
        <dbReference type="Rhea" id="RHEA-COMP:12313"/>
        <dbReference type="Rhea" id="RHEA-COMP:12315"/>
        <dbReference type="ChEBI" id="CHEBI:15377"/>
        <dbReference type="ChEBI" id="CHEBI:16044"/>
        <dbReference type="ChEBI" id="CHEBI:29950"/>
        <dbReference type="ChEBI" id="CHEBI:44120"/>
        <dbReference type="ChEBI" id="CHEBI:50058"/>
        <dbReference type="EC" id="1.8.4.11"/>
    </reaction>
</comment>
<dbReference type="Pfam" id="PF01625">
    <property type="entry name" value="PMSR"/>
    <property type="match status" value="1"/>
</dbReference>
<dbReference type="Gene3D" id="3.30.1060.10">
    <property type="entry name" value="Peptide methionine sulphoxide reductase MsrA"/>
    <property type="match status" value="1"/>
</dbReference>
<evidence type="ECO:0000313" key="13">
    <source>
        <dbReference type="Proteomes" id="UP000018467"/>
    </source>
</evidence>
<dbReference type="InterPro" id="IPR050162">
    <property type="entry name" value="MsrA_MetSO_reductase"/>
</dbReference>
<dbReference type="PANTHER" id="PTHR42799">
    <property type="entry name" value="MITOCHONDRIAL PEPTIDE METHIONINE SULFOXIDE REDUCTASE"/>
    <property type="match status" value="1"/>
</dbReference>
<dbReference type="AlphaFoldDB" id="A0A3B1IHE8"/>
<feature type="domain" description="Peptide methionine sulphoxide reductase MsrA" evidence="11">
    <location>
        <begin position="131"/>
        <end position="277"/>
    </location>
</feature>
<evidence type="ECO:0000313" key="12">
    <source>
        <dbReference type="Ensembl" id="ENSAMXP00000029403.1"/>
    </source>
</evidence>
<name>A0A3B1IHE8_ASTMX</name>
<evidence type="ECO:0000256" key="2">
    <source>
        <dbReference type="ARBA" id="ARBA00012502"/>
    </source>
</evidence>
<dbReference type="Ensembl" id="ENSAMXT00000052925.1">
    <property type="protein sequence ID" value="ENSAMXP00000029403.1"/>
    <property type="gene ID" value="ENSAMXG00000042603.1"/>
</dbReference>
<evidence type="ECO:0000256" key="7">
    <source>
        <dbReference type="ARBA" id="ARBA00047806"/>
    </source>
</evidence>
<evidence type="ECO:0000256" key="3">
    <source>
        <dbReference type="ARBA" id="ARBA00023002"/>
    </source>
</evidence>
<dbReference type="GeneTree" id="ENSGT00940000167209"/>
<evidence type="ECO:0000256" key="4">
    <source>
        <dbReference type="ARBA" id="ARBA00024679"/>
    </source>
</evidence>
<dbReference type="InParanoid" id="A0A3B1IHE8"/>
<dbReference type="SUPFAM" id="SSF55068">
    <property type="entry name" value="Peptide methionine sulfoxide reductase"/>
    <property type="match status" value="1"/>
</dbReference>
<feature type="region of interest" description="Disordered" evidence="10">
    <location>
        <begin position="286"/>
        <end position="311"/>
    </location>
</feature>
<comment type="function">
    <text evidence="4">Has an important function as a repair enzyme for proteins that have been inactivated by oxidation. Catalyzes the reversible oxidation-reduction of methionine sulfoxide in proteins to methionine.</text>
</comment>
<dbReference type="Proteomes" id="UP000018467">
    <property type="component" value="Unassembled WGS sequence"/>
</dbReference>
<comment type="catalytic activity">
    <reaction evidence="8">
        <text>[thioredoxin]-disulfide + L-methionine + H2O = L-methionine (S)-S-oxide + [thioredoxin]-dithiol</text>
        <dbReference type="Rhea" id="RHEA:19993"/>
        <dbReference type="Rhea" id="RHEA-COMP:10698"/>
        <dbReference type="Rhea" id="RHEA-COMP:10700"/>
        <dbReference type="ChEBI" id="CHEBI:15377"/>
        <dbReference type="ChEBI" id="CHEBI:29950"/>
        <dbReference type="ChEBI" id="CHEBI:50058"/>
        <dbReference type="ChEBI" id="CHEBI:57844"/>
        <dbReference type="ChEBI" id="CHEBI:58772"/>
        <dbReference type="EC" id="1.8.4.11"/>
    </reaction>
</comment>
<proteinExistence type="inferred from homology"/>
<dbReference type="NCBIfam" id="TIGR00401">
    <property type="entry name" value="msrA"/>
    <property type="match status" value="1"/>
</dbReference>
<reference evidence="12" key="4">
    <citation type="submission" date="2025-09" db="UniProtKB">
        <authorList>
            <consortium name="Ensembl"/>
        </authorList>
    </citation>
    <scope>IDENTIFICATION</scope>
</reference>
<evidence type="ECO:0000256" key="6">
    <source>
        <dbReference type="ARBA" id="ARBA00030643"/>
    </source>
</evidence>
<evidence type="ECO:0000256" key="8">
    <source>
        <dbReference type="ARBA" id="ARBA00048782"/>
    </source>
</evidence>
<feature type="compositionally biased region" description="Basic residues" evidence="10">
    <location>
        <begin position="298"/>
        <end position="311"/>
    </location>
</feature>
<dbReference type="InterPro" id="IPR036509">
    <property type="entry name" value="Met_Sox_Rdtase_MsrA_sf"/>
</dbReference>
<evidence type="ECO:0000256" key="10">
    <source>
        <dbReference type="SAM" id="MobiDB-lite"/>
    </source>
</evidence>
<dbReference type="Bgee" id="ENSAMXG00000042603">
    <property type="expression patterns" value="Expressed in head kidney and 14 other cell types or tissues"/>
</dbReference>
<reference evidence="13" key="2">
    <citation type="journal article" date="2014" name="Nat. Commun.">
        <title>The cavefish genome reveals candidate genes for eye loss.</title>
        <authorList>
            <person name="McGaugh S.E."/>
            <person name="Gross J.B."/>
            <person name="Aken B."/>
            <person name="Blin M."/>
            <person name="Borowsky R."/>
            <person name="Chalopin D."/>
            <person name="Hinaux H."/>
            <person name="Jeffery W.R."/>
            <person name="Keene A."/>
            <person name="Ma L."/>
            <person name="Minx P."/>
            <person name="Murphy D."/>
            <person name="O'Quin K.E."/>
            <person name="Retaux S."/>
            <person name="Rohner N."/>
            <person name="Searle S.M."/>
            <person name="Stahl B.A."/>
            <person name="Tabin C."/>
            <person name="Volff J.N."/>
            <person name="Yoshizawa M."/>
            <person name="Warren W.C."/>
        </authorList>
    </citation>
    <scope>NUCLEOTIDE SEQUENCE [LARGE SCALE GENOMIC DNA]</scope>
    <source>
        <strain evidence="13">female</strain>
    </source>
</reference>
<evidence type="ECO:0000256" key="9">
    <source>
        <dbReference type="ARBA" id="ARBA00067384"/>
    </source>
</evidence>
<reference evidence="12" key="3">
    <citation type="submission" date="2025-08" db="UniProtKB">
        <authorList>
            <consortium name="Ensembl"/>
        </authorList>
    </citation>
    <scope>IDENTIFICATION</scope>
</reference>
<dbReference type="HAMAP" id="MF_01401">
    <property type="entry name" value="MsrA"/>
    <property type="match status" value="1"/>
</dbReference>
<dbReference type="GO" id="GO:0034599">
    <property type="term" value="P:cellular response to oxidative stress"/>
    <property type="evidence" value="ECO:0007669"/>
    <property type="project" value="TreeGrafter"/>
</dbReference>
<keyword evidence="3" id="KW-0560">Oxidoreductase</keyword>
<protein>
    <recommendedName>
        <fullName evidence="9">Mitochondrial peptide methionine sulfoxide reductase</fullName>
        <ecNumber evidence="2">1.8.4.11</ecNumber>
    </recommendedName>
    <alternativeName>
        <fullName evidence="6">Peptide-methionine (S)-S-oxide reductase</fullName>
    </alternativeName>
    <alternativeName>
        <fullName evidence="5">Protein-methionine-S-oxide reductase</fullName>
    </alternativeName>
</protein>
<comment type="similarity">
    <text evidence="1">Belongs to the MsrA Met sulfoxide reductase family.</text>
</comment>
<keyword evidence="13" id="KW-1185">Reference proteome</keyword>